<dbReference type="VEuPathDB" id="FungiDB:TRICI_005495"/>
<evidence type="ECO:0000313" key="11">
    <source>
        <dbReference type="Proteomes" id="UP000761534"/>
    </source>
</evidence>
<dbReference type="SMART" id="SM00360">
    <property type="entry name" value="RRM"/>
    <property type="match status" value="1"/>
</dbReference>
<dbReference type="InterPro" id="IPR051183">
    <property type="entry name" value="U1_U11-U12_snRNP_70-35kDa"/>
</dbReference>
<dbReference type="AlphaFoldDB" id="A0A642UYX4"/>
<dbReference type="GO" id="GO:0003729">
    <property type="term" value="F:mRNA binding"/>
    <property type="evidence" value="ECO:0007669"/>
    <property type="project" value="TreeGrafter"/>
</dbReference>
<evidence type="ECO:0000256" key="7">
    <source>
        <dbReference type="PROSITE-ProRule" id="PRU00176"/>
    </source>
</evidence>
<dbReference type="EMBL" id="SWFS01000430">
    <property type="protein sequence ID" value="KAA8904445.1"/>
    <property type="molecule type" value="Genomic_DNA"/>
</dbReference>
<evidence type="ECO:0000256" key="6">
    <source>
        <dbReference type="ARBA" id="ARBA00023274"/>
    </source>
</evidence>
<dbReference type="PANTHER" id="PTHR13952">
    <property type="entry name" value="U1 SMALL NUCLEAR RIBONUCLEOPROTEIN 70 KD"/>
    <property type="match status" value="1"/>
</dbReference>
<dbReference type="InterPro" id="IPR012677">
    <property type="entry name" value="Nucleotide-bd_a/b_plait_sf"/>
</dbReference>
<feature type="compositionally biased region" description="Basic and acidic residues" evidence="8">
    <location>
        <begin position="204"/>
        <end position="214"/>
    </location>
</feature>
<dbReference type="GO" id="GO:0005685">
    <property type="term" value="C:U1 snRNP"/>
    <property type="evidence" value="ECO:0007669"/>
    <property type="project" value="TreeGrafter"/>
</dbReference>
<dbReference type="GO" id="GO:0071011">
    <property type="term" value="C:precatalytic spliceosome"/>
    <property type="evidence" value="ECO:0007669"/>
    <property type="project" value="TreeGrafter"/>
</dbReference>
<dbReference type="Gene3D" id="3.30.70.330">
    <property type="match status" value="1"/>
</dbReference>
<dbReference type="PANTHER" id="PTHR13952:SF5">
    <property type="entry name" value="U1 SMALL NUCLEAR RIBONUCLEOPROTEIN 70 KDA"/>
    <property type="match status" value="1"/>
</dbReference>
<evidence type="ECO:0000256" key="5">
    <source>
        <dbReference type="ARBA" id="ARBA00023242"/>
    </source>
</evidence>
<dbReference type="FunFam" id="3.30.70.330:FF:001585">
    <property type="entry name" value="U1 small nuclear ribonucleoprotein 70 kDa"/>
    <property type="match status" value="1"/>
</dbReference>
<evidence type="ECO:0000256" key="3">
    <source>
        <dbReference type="ARBA" id="ARBA00016996"/>
    </source>
</evidence>
<feature type="compositionally biased region" description="Basic and acidic residues" evidence="8">
    <location>
        <begin position="112"/>
        <end position="137"/>
    </location>
</feature>
<dbReference type="GO" id="GO:0071004">
    <property type="term" value="C:U2-type prespliceosome"/>
    <property type="evidence" value="ECO:0007669"/>
    <property type="project" value="TreeGrafter"/>
</dbReference>
<reference evidence="10" key="1">
    <citation type="journal article" date="2019" name="G3 (Bethesda)">
        <title>Genome Assemblies of Two Rare Opportunistic Yeast Pathogens: Diutina rugosa (syn. Candida rugosa) and Trichomonascus ciferrii (syn. Candida ciferrii).</title>
        <authorList>
            <person name="Mixao V."/>
            <person name="Saus E."/>
            <person name="Hansen A.P."/>
            <person name="Lass-Florl C."/>
            <person name="Gabaldon T."/>
        </authorList>
    </citation>
    <scope>NUCLEOTIDE SEQUENCE</scope>
    <source>
        <strain evidence="10">CBS 4856</strain>
    </source>
</reference>
<dbReference type="GO" id="GO:0030619">
    <property type="term" value="F:U1 snRNA binding"/>
    <property type="evidence" value="ECO:0007669"/>
    <property type="project" value="TreeGrafter"/>
</dbReference>
<keyword evidence="6" id="KW-0687">Ribonucleoprotein</keyword>
<gene>
    <name evidence="10" type="ORF">TRICI_005495</name>
</gene>
<comment type="subcellular location">
    <subcellularLocation>
        <location evidence="1">Nucleus speckle</location>
    </subcellularLocation>
    <subcellularLocation>
        <location evidence="2">Nucleus</location>
        <location evidence="2">Nucleoplasm</location>
    </subcellularLocation>
</comment>
<dbReference type="Pfam" id="PF00076">
    <property type="entry name" value="RRM_1"/>
    <property type="match status" value="1"/>
</dbReference>
<protein>
    <recommendedName>
        <fullName evidence="3">U1 small nuclear ribonucleoprotein 70 kDa</fullName>
    </recommendedName>
</protein>
<evidence type="ECO:0000259" key="9">
    <source>
        <dbReference type="PROSITE" id="PS50102"/>
    </source>
</evidence>
<dbReference type="GO" id="GO:0016607">
    <property type="term" value="C:nuclear speck"/>
    <property type="evidence" value="ECO:0007669"/>
    <property type="project" value="UniProtKB-SubCell"/>
</dbReference>
<dbReference type="InterPro" id="IPR000504">
    <property type="entry name" value="RRM_dom"/>
</dbReference>
<evidence type="ECO:0000256" key="8">
    <source>
        <dbReference type="SAM" id="MobiDB-lite"/>
    </source>
</evidence>
<feature type="domain" description="RRM" evidence="9">
    <location>
        <begin position="1"/>
        <end position="75"/>
    </location>
</feature>
<comment type="caution">
    <text evidence="10">The sequence shown here is derived from an EMBL/GenBank/DDBJ whole genome shotgun (WGS) entry which is preliminary data.</text>
</comment>
<dbReference type="Proteomes" id="UP000761534">
    <property type="component" value="Unassembled WGS sequence"/>
</dbReference>
<dbReference type="InterPro" id="IPR035979">
    <property type="entry name" value="RBD_domain_sf"/>
</dbReference>
<accession>A0A642UYX4</accession>
<evidence type="ECO:0000313" key="10">
    <source>
        <dbReference type="EMBL" id="KAA8904445.1"/>
    </source>
</evidence>
<dbReference type="OrthoDB" id="4207594at2759"/>
<dbReference type="PROSITE" id="PS50102">
    <property type="entry name" value="RRM"/>
    <property type="match status" value="1"/>
</dbReference>
<feature type="compositionally biased region" description="Basic and acidic residues" evidence="8">
    <location>
        <begin position="148"/>
        <end position="196"/>
    </location>
</feature>
<proteinExistence type="predicted"/>
<dbReference type="GO" id="GO:0000398">
    <property type="term" value="P:mRNA splicing, via spliceosome"/>
    <property type="evidence" value="ECO:0007669"/>
    <property type="project" value="TreeGrafter"/>
</dbReference>
<name>A0A642UYX4_9ASCO</name>
<organism evidence="10 11">
    <name type="scientific">Trichomonascus ciferrii</name>
    <dbReference type="NCBI Taxonomy" id="44093"/>
    <lineage>
        <taxon>Eukaryota</taxon>
        <taxon>Fungi</taxon>
        <taxon>Dikarya</taxon>
        <taxon>Ascomycota</taxon>
        <taxon>Saccharomycotina</taxon>
        <taxon>Dipodascomycetes</taxon>
        <taxon>Dipodascales</taxon>
        <taxon>Trichomonascaceae</taxon>
        <taxon>Trichomonascus</taxon>
        <taxon>Trichomonascus ciferrii complex</taxon>
    </lineage>
</organism>
<keyword evidence="5" id="KW-0539">Nucleus</keyword>
<evidence type="ECO:0000256" key="2">
    <source>
        <dbReference type="ARBA" id="ARBA00004642"/>
    </source>
</evidence>
<keyword evidence="11" id="KW-1185">Reference proteome</keyword>
<dbReference type="SUPFAM" id="SSF54928">
    <property type="entry name" value="RNA-binding domain, RBD"/>
    <property type="match status" value="1"/>
</dbReference>
<evidence type="ECO:0000256" key="1">
    <source>
        <dbReference type="ARBA" id="ARBA00004324"/>
    </source>
</evidence>
<keyword evidence="4 7" id="KW-0694">RNA-binding</keyword>
<feature type="region of interest" description="Disordered" evidence="8">
    <location>
        <begin position="81"/>
        <end position="221"/>
    </location>
</feature>
<evidence type="ECO:0000256" key="4">
    <source>
        <dbReference type="ARBA" id="ARBA00022884"/>
    </source>
</evidence>
<sequence length="221" mass="26090">MVARLAYDVTESDLENEFSRFGPIERVRVVKDQENKSRGYAFIVFERERDMTGAKRAMDGARIHGRAIKTDVERGRTVRGWKPQRLGGGLGGRHYTKPFVFRSGRPGGGGFRSDRRGAPSGDRFRSGGAPREDDFRRRGPPPPPPSSYRERDRDPRDRDRDRERDRERERDRDRDRDHRRYDRSAFPPKDHRDRRYGPPPPSRRRYDEFRREASPPRSRRV</sequence>